<accession>A0A1M5KTK9</accession>
<feature type="transmembrane region" description="Helical" evidence="1">
    <location>
        <begin position="12"/>
        <end position="35"/>
    </location>
</feature>
<dbReference type="Pfam" id="PF13573">
    <property type="entry name" value="SprB"/>
    <property type="match status" value="10"/>
</dbReference>
<dbReference type="EMBL" id="FQWF01000007">
    <property type="protein sequence ID" value="SHG56134.1"/>
    <property type="molecule type" value="Genomic_DNA"/>
</dbReference>
<dbReference type="InterPro" id="IPR025667">
    <property type="entry name" value="SprB_repeat"/>
</dbReference>
<dbReference type="STRING" id="229205.SAMN05444372_10785"/>
<proteinExistence type="predicted"/>
<feature type="transmembrane region" description="Helical" evidence="1">
    <location>
        <begin position="44"/>
        <end position="63"/>
    </location>
</feature>
<sequence>MEKTTFSKRVTILKATTIFIKSILLFLSGATPICVNSKRVQRGLVFQMIVSLVFSIFIGQLSYGQIGKGFTPRLPGPDRNIKVKGDVVLIGNTVINKVNGVGPGGSLNPAIFSPSAPQNGVTYTGTVTNLAALTTEANLPYNDTGNNNSFFVEYIDIDNDNSTFSSSTANLNINNSCKKIVFAGLYWSAIYPYDRSTNTGNKYLGSLRNENFDRIKFKVPNATTYLDLVADEKIFDGYKFNGPNVSDSFKDSPYVCFKDVTSLLSILTDADGPYTVANVRAARGKRDGGGAGGWTLVVIYESPTVPSKFISIFDGYVGVNPDAGPGFLPLVDFAINGFRTLPAPFPVRAKMGVAALEGDLGVFGDTFQFKASTVPTLFTPISDVRNPANNFFNASITDNGVAVTNRSPNSSNTLGFDIDNVVVANANNEVVPNNETGATLRLTTSGDGYGAFVATFAVDIIEPAILLTKEVKNSAGNDIGGANVALGDQLEYVIGFENQGNDDATNFTIKDILPNNIIFNYPADLGTLPPGVTHSYTPANRTLIFTIPNNLVVKNLTPGPPFTRYEIRFKVRVVPTCADLSDACDNRILNSAFATYRGSVNATQITDDPSLSSFTACNLGTPQATNFLVGVSDCLFTKNEILCGASKTITARNGYASYTWTGPFGFNATGQTVTVTRAGVYSVFGVGNAPCTDYNEVITVAPFGGTTVNPINAFADNKQPDGSILVCPNNGKELPKIFLCGLTASRLINTGITGANSIVWETTNCVAPVALSDLCANESASCTWTSAGPNGPSFLASAPGQFRVTINYDGGCFNQYYFNVYKNVLDPQVTATDIICTTPGRIVVNNVPSSGYEFSIDGVNYQTSNTFVVNVQNTYTVYVRQQNIATNPCVFEVLNVIVRRRNFTVTANASQPLCFGGTGNVLVVANDVNPQYTFNIYLAGSTTLLNTSGLQTFNQFTFGNLAGGSYDVEAITQDGCIERRRITINTLTPLTASAAVTKPITCTDGQITVTQQGGTFPYSYSINNAPFVTDNVFNIPSPGGTFSIQVVDSNNCSVTLDPVIMSAIPAPTRNTTSTDVKCYNDLTGTINFNVTNANGYTLAYSIDNGATYGASANFTGLAAGTYNTILRYTLNGDICLDTMRPITISQPAAAVTASAGVSELAGCGIAPNTNFGRVRITNPQGGVGTYEYSFDNQASWSTVNNALVAPGTYTLFVRDANRCIFSAPVTLDPEPVAPVIDVAAPVDFNCDGSATSKVTVNNPGGVNYTYVYSRNGVVNTNTPPNEFINVPPGTHKITVAYNLGVVPTFSNLLFENFGYGDDTTSPGMNAIFYCFERQVVATQCRNNIQINDGDYSVTARIISPFGPWLQPGDHTPPTIPPTPRGRALVVNIGDQIPVTEILYEKVINNIIPNQPINVEFFAFNLLNRFNNQANPDLRVALIDASGTEISFYNTGEIPKSERWENYPKTPVTLNPGANTTLRFIVRSNVRQTSGNDVAIDDIRVYQLPKTCITTRDFTIFVPTGKAFAAQITGERNVTCAGAADGQFTINVQNFDAATGFQYSIDNGATFTTSLTSPVTITSRAAGTFAVVVRPDAAAIGACSKPFSVIITEPTAVTADAIRVIEATCTTGATIRATGGGGTPAYQYELRAANGITIVRPFSNNRDFTNVPAGDYTVFVTDANGCSNPAGTAITVTAPPALTATLDSTTDYCYTTANPATLVINVSGGVGPFTYKLDSNASVSSALTTFSFSNVTPGTHTVLVTDSNNCTTTLANIVIAPALTLNLSLLQDLTCLVNASIGNELITGGNGTPYIYTVSYNGTAATAVSSFPYAATLAGTYVFTITDSRGCPATSNTITVTPKTTPTHATAKTDITCNGLNNGSITITASGGFTTTYTYAIKLTTATSYTTQPTNQFTGLAAGTYDIKVIDSKGCESVPSSVTIVDPAPIVITATATNFTCSPTNTKLSALVTIGLPTGGTGTYFYSFNGGGYTSTNTLTVNDNGTDQIISYRVRDVNGCLSPIQTITILRLNPPTDLTFTNPAITCIPTATTTTVTVTAINGVGILQYETIAPSVAIVAKQTSNTFAGLLPGLYTFRVTDANGCFYTESYTIAPVTPIAVTAVKLSDVACFGDNTGSARFTVTGFSAAGNYNIVVTTTPASLPFNMNSTGDVRTLTNLVAGTYTFTVTDNTTGCTDFKSITINQPVSGVSITSAAATPVFCSNDNSQITITATGGTPSYGYAAVPSGATAPTTFGTSNVVTVDTNNGTILSWDVYVRDANGCLTPVTTVTIINDGTPNVTATVTNQCTASGSTFQIEASATGGLAPYTYTINTGVAPSPANTFTVAAGTYTITVRDANGCTATTTITVNQRLTAVAAVTKDITCSAPAEATIRVNISGGFAPFTYRVRTVPGTYSGGQIAFTGNSFIYTAAGTTGASYEFEITDANGCVRLTNTVNTNTITPVAATAAKVDPTCNGFTDGSIRLTATAGVAPFTYSISGVSGLGSSNVFGGLAAGSYNYIVRDAKGCDATGTIVLVDPAPIAATISPNPIQCNGNVPGSIDVTINSGGVAPFTYSILNNAFTQIATSGAIPATTFNFAGLGFGDYYIRIIDANGCEFQSARTRILTPPNIVATGNASTGTCATGATVEISVITGFPNFTYQIFGQPSTAFGPTAATSHIFPNLIHGTTYQFQVIDAGGCFTIVEVTTPPSPSSIAITGTVSTNVTCNGTANGTLAFTVQNFDPTVTTINYQVLNALTLAPLPTPINGTLTGVAGGPFTGNITTLPAGNYVLRATEATGTLCSASYTFTITQPAQPLVSNVTANVNADCNTGALVTLTTTGGTGPYTYAAAVAPGPATIFNPGNVLTLNPGAAGTDLIWIITVRDANGCTVDVPVTIAVDPSPVIALEIVNKCVPQGIFEIRVTQVTAGTGAYTISVDGSAFTSITGLPHIVPGLNSGSHTISIRDTNGCTDTETIIIDEPLVATPAITALPTCANNDGVITMTGTGGPVMGTYTYTIAPTAPSVVINNTTGVISGLPAGTYTITMTDTATPTPCTTTAEVTLSAAIPVTFTTATTPALCVGDSNGTITVTLLPGNTNPDYTYAIIAGPQTVAAQSSNIFTGLLPGTYTIRVNSGQGCSTDDANVVVAPATALTASAAFAANTTCSTTTLITVTPTGGTPGYTYNFNSLGFTTDNTFTVNNGPIATITTIVVRDANGCTFNLIDVTTPAFNPPTGMDVTATPIYCAPVASLTSTVTITNVINGAGMLTYQILSPATATSNVTGATNGIFIGLVPDDYMFQVTDSNGCTYQELLTIAPVNNITATVSATTNVSCFGLNNGTATITVANFATTYTASLTAGTGTVVISGDTVSITGMQPGNYTLRVTDATTGCIADVTVTITQPTATLASTSIATNTNCDNDNSTITITATDGTPAYQYAVARLGDPVPTVFISNNVFVVDTNGGLDMAWTVYVTDANGCTTSNLQNIILDASPSAISVASFSECPDVVTGNYTFTVNTPTGVAPFTYSIGGGFQTSPTFIVNAAGTYDVTVKDANGCTTTATALVVIRQPLILTATVTVSPSCTDGDGVITVATLGGSGNYEYRIDTGVYPMVIPFTGISSGPHIVYVRDTTTGCEASVAVNLQAATPITGFAVTKTDVICNGGNDGTITATLDTPAAGINDNPIYTFALTGTTTVGNVTVTRPAQESRLFSGLAAGTYTVTVTSGRGCTASETIDVIEPTVITVPAPVVVQFGCIAGNTSNLATITVNPLLITGGSGVYLNYEFLLNGTRVQFGSSNVYTEANLAGGTYTVNVVDDKGCIGSTATPVVIAPYVALDKVNVNIDQAITCTNFENISVTATTIPVGATANLEYTIVAVTYDPNTNAPIFGAVVTSPTGIFTGLVVGDYLITVRNLDTNCEIQGVHYVNEPNTFDLTIDTLVDVICLGGNDGRANITFVDRLITTAPINTNDAGPFSYTVVNVATPTVTVASGNAANAGPITIPGLAAGTYTVTATLSQSPFCTVSKNFTITGPNVALDITETHTEITCVSGNNDGTISVAATGGWPGGYQYELNLNGNPIVAYGTQTEFTGLVAGNYIINVRDSKGCIDQVIVVLANPTLIVFTATPSAALSCFGDTTASITASAPTGGSGSYLYTLITTFANGTVTNNGPQLSNIFTNLGAASYQVKVTDSWGCETTAATIRIAPPALVTASLVLASANTCNTQATLTLTAAGGTGPYIYSVDPNFTTSTTMTGSSVTFSVAVGTYNYYIRDDNGCTSFISNDIKIDAVPTLTLAINDVNATISCRGDSSGVIVATAQGGLGNYVYTLLDGSGNPLTFTPTQTTPGNFTNLPAGSYTVRVVSIDCLEQSTVPIVITEPAAALSQANVVTNVTCAGEGDGTIVITASGGTGIIKYAISPNLNQFFESNVFDDLRPGFYDYIVQDQNGCFIYITGVEITEPNSIFVTTIAGSEMPEVCTGDNDAAFSVNITGGNAPYSVSINNRNGTYTNGVIGQTQFDFAGLTGSEHIVYVRDASGCTTEHTVILGKAVTLNPQATVAYDCISNSASNSVTITVDPSNNQADLDYALDGSGVFQSSNVFNNLTVGLHSVEVRHSNGCIKAIVFGILRVDPLTLTLADGGLNEIVATATGGITNYQFSLDGESAGSQSSFIITKSGNYTVTVTDASGCTATATRFFEFVDIKIPNAFTPNGDGNNDTWAPTNTINYKDLTFDVFDRYGRRIGKYTEGQFWDGRYNGAELPSGDYWYVVKIKQSNDGREFVGHFTLYR</sequence>
<keyword evidence="1" id="KW-0812">Transmembrane</keyword>
<evidence type="ECO:0000256" key="1">
    <source>
        <dbReference type="SAM" id="Phobius"/>
    </source>
</evidence>
<dbReference type="Gene3D" id="2.60.40.740">
    <property type="match status" value="2"/>
</dbReference>
<name>A0A1M5KTK9_9FLAO</name>
<keyword evidence="1" id="KW-1133">Transmembrane helix</keyword>
<protein>
    <submittedName>
        <fullName evidence="2">Gliding motility-associated C-terminal domain-containing protein</fullName>
    </submittedName>
</protein>
<organism evidence="2 3">
    <name type="scientific">Flavobacterium micromati</name>
    <dbReference type="NCBI Taxonomy" id="229205"/>
    <lineage>
        <taxon>Bacteria</taxon>
        <taxon>Pseudomonadati</taxon>
        <taxon>Bacteroidota</taxon>
        <taxon>Flavobacteriia</taxon>
        <taxon>Flavobacteriales</taxon>
        <taxon>Flavobacteriaceae</taxon>
        <taxon>Flavobacterium</taxon>
    </lineage>
</organism>
<evidence type="ECO:0000313" key="3">
    <source>
        <dbReference type="Proteomes" id="UP000184020"/>
    </source>
</evidence>
<keyword evidence="3" id="KW-1185">Reference proteome</keyword>
<dbReference type="RefSeq" id="WP_073019333.1">
    <property type="nucleotide sequence ID" value="NZ_FQWF01000007.1"/>
</dbReference>
<evidence type="ECO:0000313" key="2">
    <source>
        <dbReference type="EMBL" id="SHG56134.1"/>
    </source>
</evidence>
<dbReference type="Pfam" id="PF13585">
    <property type="entry name" value="CHU_C"/>
    <property type="match status" value="1"/>
</dbReference>
<dbReference type="NCBIfam" id="TIGR04131">
    <property type="entry name" value="Bac_Flav_CTERM"/>
    <property type="match status" value="1"/>
</dbReference>
<gene>
    <name evidence="2" type="ORF">SAMN05444372_10785</name>
</gene>
<reference evidence="3" key="1">
    <citation type="submission" date="2016-11" db="EMBL/GenBank/DDBJ databases">
        <authorList>
            <person name="Varghese N."/>
            <person name="Submissions S."/>
        </authorList>
    </citation>
    <scope>NUCLEOTIDE SEQUENCE [LARGE SCALE GENOMIC DNA]</scope>
    <source>
        <strain evidence="3">DSM 17659</strain>
    </source>
</reference>
<dbReference type="Proteomes" id="UP000184020">
    <property type="component" value="Unassembled WGS sequence"/>
</dbReference>
<dbReference type="InterPro" id="IPR026341">
    <property type="entry name" value="T9SS_type_B"/>
</dbReference>
<keyword evidence="1" id="KW-0472">Membrane</keyword>
<dbReference type="OrthoDB" id="607469at2"/>